<feature type="transmembrane region" description="Helical" evidence="2">
    <location>
        <begin position="96"/>
        <end position="115"/>
    </location>
</feature>
<evidence type="ECO:0000313" key="5">
    <source>
        <dbReference type="Proteomes" id="UP000095284"/>
    </source>
</evidence>
<name>A0A1I7S4Q1_BURXY</name>
<keyword evidence="2" id="KW-0472">Membrane</keyword>
<feature type="compositionally biased region" description="Basic and acidic residues" evidence="1">
    <location>
        <begin position="129"/>
        <end position="138"/>
    </location>
</feature>
<evidence type="ECO:0000256" key="1">
    <source>
        <dbReference type="SAM" id="MobiDB-lite"/>
    </source>
</evidence>
<evidence type="ECO:0000256" key="3">
    <source>
        <dbReference type="SAM" id="SignalP"/>
    </source>
</evidence>
<evidence type="ECO:0000313" key="6">
    <source>
        <dbReference type="Proteomes" id="UP000659654"/>
    </source>
</evidence>
<feature type="signal peptide" evidence="3">
    <location>
        <begin position="1"/>
        <end position="17"/>
    </location>
</feature>
<evidence type="ECO:0000313" key="4">
    <source>
        <dbReference type="EMBL" id="CAD5227241.1"/>
    </source>
</evidence>
<dbReference type="Proteomes" id="UP000095284">
    <property type="component" value="Unplaced"/>
</dbReference>
<evidence type="ECO:0000313" key="7">
    <source>
        <dbReference type="WBParaSite" id="BXY_0798400.1"/>
    </source>
</evidence>
<gene>
    <name evidence="4" type="ORF">BXYJ_LOCUS9786</name>
</gene>
<keyword evidence="3" id="KW-0732">Signal</keyword>
<reference evidence="7" key="1">
    <citation type="submission" date="2016-11" db="UniProtKB">
        <authorList>
            <consortium name="WormBaseParasite"/>
        </authorList>
    </citation>
    <scope>IDENTIFICATION</scope>
</reference>
<dbReference type="Proteomes" id="UP000659654">
    <property type="component" value="Unassembled WGS sequence"/>
</dbReference>
<evidence type="ECO:0000256" key="2">
    <source>
        <dbReference type="SAM" id="Phobius"/>
    </source>
</evidence>
<feature type="transmembrane region" description="Helical" evidence="2">
    <location>
        <begin position="68"/>
        <end position="90"/>
    </location>
</feature>
<proteinExistence type="predicted"/>
<feature type="chain" id="PRO_5036022060" evidence="3">
    <location>
        <begin position="18"/>
        <end position="148"/>
    </location>
</feature>
<organism evidence="5 7">
    <name type="scientific">Bursaphelenchus xylophilus</name>
    <name type="common">Pinewood nematode worm</name>
    <name type="synonym">Aphelenchoides xylophilus</name>
    <dbReference type="NCBI Taxonomy" id="6326"/>
    <lineage>
        <taxon>Eukaryota</taxon>
        <taxon>Metazoa</taxon>
        <taxon>Ecdysozoa</taxon>
        <taxon>Nematoda</taxon>
        <taxon>Chromadorea</taxon>
        <taxon>Rhabditida</taxon>
        <taxon>Tylenchina</taxon>
        <taxon>Tylenchomorpha</taxon>
        <taxon>Aphelenchoidea</taxon>
        <taxon>Aphelenchoididae</taxon>
        <taxon>Bursaphelenchus</taxon>
    </lineage>
</organism>
<keyword evidence="2" id="KW-1133">Transmembrane helix</keyword>
<dbReference type="AlphaFoldDB" id="A0A1I7S4Q1"/>
<keyword evidence="6" id="KW-1185">Reference proteome</keyword>
<dbReference type="EMBL" id="CAJFDI010000004">
    <property type="protein sequence ID" value="CAD5227241.1"/>
    <property type="molecule type" value="Genomic_DNA"/>
</dbReference>
<dbReference type="WBParaSite" id="BXY_0798400.1">
    <property type="protein sequence ID" value="BXY_0798400.1"/>
    <property type="gene ID" value="BXY_0798400"/>
</dbReference>
<feature type="region of interest" description="Disordered" evidence="1">
    <location>
        <begin position="129"/>
        <end position="148"/>
    </location>
</feature>
<accession>A0A1I7S4Q1</accession>
<reference evidence="4" key="2">
    <citation type="submission" date="2020-09" db="EMBL/GenBank/DDBJ databases">
        <authorList>
            <person name="Kikuchi T."/>
        </authorList>
    </citation>
    <scope>NUCLEOTIDE SEQUENCE</scope>
    <source>
        <strain evidence="4">Ka4C1</strain>
    </source>
</reference>
<keyword evidence="2" id="KW-0812">Transmembrane</keyword>
<dbReference type="Proteomes" id="UP000582659">
    <property type="component" value="Unassembled WGS sequence"/>
</dbReference>
<protein>
    <submittedName>
        <fullName evidence="4">(pine wood nematode) hypothetical protein</fullName>
    </submittedName>
</protein>
<dbReference type="EMBL" id="CAJFCV020000004">
    <property type="protein sequence ID" value="CAG9117289.1"/>
    <property type="molecule type" value="Genomic_DNA"/>
</dbReference>
<feature type="transmembrane region" description="Helical" evidence="2">
    <location>
        <begin position="33"/>
        <end position="56"/>
    </location>
</feature>
<sequence length="148" mass="16275">MTCETLLLVLLTSICSCIDIACCVLSPHASVVYFFLVLVFISIIAFAASIGVHFWFQPNYLKAIKAYSILRVTLDALILNGIAYLVTVHLEGEQLQLYPLGGLILVSLLLHTLQIPCVNRLVAKREANGQENERKTADDSNIPYGALP</sequence>